<dbReference type="EMBL" id="JABBWG010000585">
    <property type="protein sequence ID" value="KAG1791496.1"/>
    <property type="molecule type" value="Genomic_DNA"/>
</dbReference>
<organism evidence="2 3">
    <name type="scientific">Suillus subaureus</name>
    <dbReference type="NCBI Taxonomy" id="48587"/>
    <lineage>
        <taxon>Eukaryota</taxon>
        <taxon>Fungi</taxon>
        <taxon>Dikarya</taxon>
        <taxon>Basidiomycota</taxon>
        <taxon>Agaricomycotina</taxon>
        <taxon>Agaricomycetes</taxon>
        <taxon>Agaricomycetidae</taxon>
        <taxon>Boletales</taxon>
        <taxon>Suillineae</taxon>
        <taxon>Suillaceae</taxon>
        <taxon>Suillus</taxon>
    </lineage>
</organism>
<dbReference type="AlphaFoldDB" id="A0A9P7AKT2"/>
<dbReference type="GeneID" id="64631621"/>
<feature type="region of interest" description="Disordered" evidence="1">
    <location>
        <begin position="1"/>
        <end position="24"/>
    </location>
</feature>
<evidence type="ECO:0000256" key="1">
    <source>
        <dbReference type="SAM" id="MobiDB-lite"/>
    </source>
</evidence>
<proteinExistence type="predicted"/>
<accession>A0A9P7AKT2</accession>
<feature type="compositionally biased region" description="Pro residues" evidence="1">
    <location>
        <begin position="1"/>
        <end position="17"/>
    </location>
</feature>
<evidence type="ECO:0000313" key="3">
    <source>
        <dbReference type="Proteomes" id="UP000807769"/>
    </source>
</evidence>
<protein>
    <submittedName>
        <fullName evidence="2">Uncharacterized protein</fullName>
    </submittedName>
</protein>
<sequence>MPPLPDIDASQPPPSPLAPTGTQTNFWKGAVGKRSSYVLHQASIIEAFSMNLEPSLCV</sequence>
<comment type="caution">
    <text evidence="2">The sequence shown here is derived from an EMBL/GenBank/DDBJ whole genome shotgun (WGS) entry which is preliminary data.</text>
</comment>
<keyword evidence="3" id="KW-1185">Reference proteome</keyword>
<dbReference type="Proteomes" id="UP000807769">
    <property type="component" value="Unassembled WGS sequence"/>
</dbReference>
<reference evidence="2" key="1">
    <citation type="journal article" date="2020" name="New Phytol.">
        <title>Comparative genomics reveals dynamic genome evolution in host specialist ectomycorrhizal fungi.</title>
        <authorList>
            <person name="Lofgren L.A."/>
            <person name="Nguyen N.H."/>
            <person name="Vilgalys R."/>
            <person name="Ruytinx J."/>
            <person name="Liao H.L."/>
            <person name="Branco S."/>
            <person name="Kuo A."/>
            <person name="LaButti K."/>
            <person name="Lipzen A."/>
            <person name="Andreopoulos W."/>
            <person name="Pangilinan J."/>
            <person name="Riley R."/>
            <person name="Hundley H."/>
            <person name="Na H."/>
            <person name="Barry K."/>
            <person name="Grigoriev I.V."/>
            <person name="Stajich J.E."/>
            <person name="Kennedy P.G."/>
        </authorList>
    </citation>
    <scope>NUCLEOTIDE SEQUENCE</scope>
    <source>
        <strain evidence="2">MN1</strain>
    </source>
</reference>
<dbReference type="RefSeq" id="XP_041184817.1">
    <property type="nucleotide sequence ID" value="XM_041337605.1"/>
</dbReference>
<gene>
    <name evidence="2" type="ORF">BJ212DRAFT_1419270</name>
</gene>
<evidence type="ECO:0000313" key="2">
    <source>
        <dbReference type="EMBL" id="KAG1791496.1"/>
    </source>
</evidence>
<name>A0A9P7AKT2_9AGAM</name>